<keyword evidence="5" id="KW-0813">Transport</keyword>
<name>A0A318E9F1_9GAMM</name>
<dbReference type="GO" id="GO:0048038">
    <property type="term" value="F:quinone binding"/>
    <property type="evidence" value="ECO:0007669"/>
    <property type="project" value="UniProtKB-KW"/>
</dbReference>
<feature type="transmembrane region" description="Helical" evidence="5">
    <location>
        <begin position="129"/>
        <end position="148"/>
    </location>
</feature>
<dbReference type="GO" id="GO:0008137">
    <property type="term" value="F:NADH dehydrogenase (ubiquinone) activity"/>
    <property type="evidence" value="ECO:0007669"/>
    <property type="project" value="InterPro"/>
</dbReference>
<dbReference type="EMBL" id="QICN01000009">
    <property type="protein sequence ID" value="PXV65639.1"/>
    <property type="molecule type" value="Genomic_DNA"/>
</dbReference>
<comment type="caution">
    <text evidence="8">The sequence shown here is derived from an EMBL/GenBank/DDBJ whole genome shotgun (WGS) entry which is preliminary data.</text>
</comment>
<dbReference type="OrthoDB" id="9768329at2"/>
<evidence type="ECO:0000256" key="3">
    <source>
        <dbReference type="ARBA" id="ARBA00022989"/>
    </source>
</evidence>
<accession>A0A318E9F1</accession>
<feature type="transmembrane region" description="Helical" evidence="5">
    <location>
        <begin position="365"/>
        <end position="387"/>
    </location>
</feature>
<protein>
    <recommendedName>
        <fullName evidence="5">NADH-quinone oxidoreductase subunit N</fullName>
        <ecNumber evidence="5">7.1.1.-</ecNumber>
    </recommendedName>
    <alternativeName>
        <fullName evidence="5">NADH dehydrogenase I subunit N</fullName>
    </alternativeName>
    <alternativeName>
        <fullName evidence="5">NDH-1 subunit N</fullName>
    </alternativeName>
</protein>
<dbReference type="HAMAP" id="MF_00445">
    <property type="entry name" value="NDH1_NuoN_1"/>
    <property type="match status" value="1"/>
</dbReference>
<comment type="catalytic activity">
    <reaction evidence="5">
        <text>a quinone + NADH + 5 H(+)(in) = a quinol + NAD(+) + 4 H(+)(out)</text>
        <dbReference type="Rhea" id="RHEA:57888"/>
        <dbReference type="ChEBI" id="CHEBI:15378"/>
        <dbReference type="ChEBI" id="CHEBI:24646"/>
        <dbReference type="ChEBI" id="CHEBI:57540"/>
        <dbReference type="ChEBI" id="CHEBI:57945"/>
        <dbReference type="ChEBI" id="CHEBI:132124"/>
    </reaction>
</comment>
<dbReference type="InterPro" id="IPR001750">
    <property type="entry name" value="ND/Mrp_TM"/>
</dbReference>
<evidence type="ECO:0000256" key="6">
    <source>
        <dbReference type="RuleBase" id="RU000320"/>
    </source>
</evidence>
<evidence type="ECO:0000256" key="5">
    <source>
        <dbReference type="HAMAP-Rule" id="MF_00445"/>
    </source>
</evidence>
<keyword evidence="9" id="KW-1185">Reference proteome</keyword>
<evidence type="ECO:0000259" key="7">
    <source>
        <dbReference type="Pfam" id="PF00361"/>
    </source>
</evidence>
<keyword evidence="2 5" id="KW-0812">Transmembrane</keyword>
<feature type="transmembrane region" description="Helical" evidence="5">
    <location>
        <begin position="6"/>
        <end position="26"/>
    </location>
</feature>
<dbReference type="GO" id="GO:0042773">
    <property type="term" value="P:ATP synthesis coupled electron transport"/>
    <property type="evidence" value="ECO:0007669"/>
    <property type="project" value="InterPro"/>
</dbReference>
<dbReference type="GO" id="GO:0005886">
    <property type="term" value="C:plasma membrane"/>
    <property type="evidence" value="ECO:0007669"/>
    <property type="project" value="UniProtKB-SubCell"/>
</dbReference>
<keyword evidence="5" id="KW-1003">Cell membrane</keyword>
<feature type="transmembrane region" description="Helical" evidence="5">
    <location>
        <begin position="201"/>
        <end position="225"/>
    </location>
</feature>
<feature type="transmembrane region" description="Helical" evidence="5">
    <location>
        <begin position="76"/>
        <end position="95"/>
    </location>
</feature>
<feature type="transmembrane region" description="Helical" evidence="5">
    <location>
        <begin position="237"/>
        <end position="258"/>
    </location>
</feature>
<comment type="similarity">
    <text evidence="5">Belongs to the complex I subunit 2 family.</text>
</comment>
<feature type="domain" description="NADH:quinone oxidoreductase/Mrp antiporter transmembrane" evidence="7">
    <location>
        <begin position="123"/>
        <end position="414"/>
    </location>
</feature>
<organism evidence="8 9">
    <name type="scientific">Sinimarinibacterium flocculans</name>
    <dbReference type="NCBI Taxonomy" id="985250"/>
    <lineage>
        <taxon>Bacteria</taxon>
        <taxon>Pseudomonadati</taxon>
        <taxon>Pseudomonadota</taxon>
        <taxon>Gammaproteobacteria</taxon>
        <taxon>Nevskiales</taxon>
        <taxon>Nevskiaceae</taxon>
        <taxon>Sinimarinibacterium</taxon>
    </lineage>
</organism>
<sequence>MILTTAQWLAIAPLLVVGAGVAALLLQGCFGRNRTAAATIGLVTLATAALLSAPTADGAVAIPVTPLFMVDHGARLLWMLFCGAGLVVVALLRDYECGARDPADEGVLLVLLAVFGALLLAAANHAASLLLGLELMAVAFYGLIAWPTHSPQRLEAATKYLILSAAASAALLFGLALLYLLAGDAGLDALAPLAVAGSSPLALAGAALLWTGLAFKLALAPFHLWTADVYQGAPLPVTALLATLSKAAVAAVLLRLTAVLPPQGVLWGLLALLAAASMLVGASAALLTRSLKRMLAYSSIANAGYLIVPVLIGGPLGAEAVLFFLFAYVPAGLIAFGALSQISALEGAEADDPAALRGLWQRRPALALGLMLALLSLAGVPLTAGFLGKVYIVATGVDAGTWLLIGALVISSALGLFYYLRIAVLLFQPPDDAASALPHRGVRWSPIPLALSCGLVLWWGILPASLMQEIRTTTQAVAPG</sequence>
<proteinExistence type="inferred from homology"/>
<dbReference type="AlphaFoldDB" id="A0A318E9F1"/>
<evidence type="ECO:0000313" key="8">
    <source>
        <dbReference type="EMBL" id="PXV65639.1"/>
    </source>
</evidence>
<feature type="transmembrane region" description="Helical" evidence="5">
    <location>
        <begin position="160"/>
        <end position="181"/>
    </location>
</feature>
<feature type="transmembrane region" description="Helical" evidence="5">
    <location>
        <begin position="107"/>
        <end position="123"/>
    </location>
</feature>
<evidence type="ECO:0000256" key="2">
    <source>
        <dbReference type="ARBA" id="ARBA00022692"/>
    </source>
</evidence>
<comment type="subunit">
    <text evidence="5">NDH-1 is composed of 14 different subunits. Subunits NuoA, H, J, K, L, M, N constitute the membrane sector of the complex.</text>
</comment>
<evidence type="ECO:0000256" key="1">
    <source>
        <dbReference type="ARBA" id="ARBA00004127"/>
    </source>
</evidence>
<keyword evidence="5" id="KW-0830">Ubiquinone</keyword>
<feature type="transmembrane region" description="Helical" evidence="5">
    <location>
        <begin position="399"/>
        <end position="420"/>
    </location>
</feature>
<evidence type="ECO:0000256" key="4">
    <source>
        <dbReference type="ARBA" id="ARBA00023136"/>
    </source>
</evidence>
<gene>
    <name evidence="5" type="primary">nuoN</name>
    <name evidence="8" type="ORF">C8D93_10918</name>
</gene>
<dbReference type="InterPro" id="IPR010096">
    <property type="entry name" value="NADH-Q_OxRdtase_suN/2"/>
</dbReference>
<dbReference type="RefSeq" id="WP_110266039.1">
    <property type="nucleotide sequence ID" value="NZ_CAWNXA010000009.1"/>
</dbReference>
<keyword evidence="3 5" id="KW-1133">Transmembrane helix</keyword>
<dbReference type="PANTHER" id="PTHR22773">
    <property type="entry name" value="NADH DEHYDROGENASE"/>
    <property type="match status" value="1"/>
</dbReference>
<feature type="transmembrane region" description="Helical" evidence="5">
    <location>
        <begin position="264"/>
        <end position="287"/>
    </location>
</feature>
<keyword evidence="5" id="KW-0520">NAD</keyword>
<feature type="transmembrane region" description="Helical" evidence="5">
    <location>
        <begin position="38"/>
        <end position="56"/>
    </location>
</feature>
<keyword evidence="5" id="KW-1278">Translocase</keyword>
<keyword evidence="5" id="KW-0874">Quinone</keyword>
<comment type="subcellular location">
    <subcellularLocation>
        <location evidence="5">Cell membrane</location>
        <topology evidence="5">Multi-pass membrane protein</topology>
    </subcellularLocation>
    <subcellularLocation>
        <location evidence="1">Endomembrane system</location>
        <topology evidence="1">Multi-pass membrane protein</topology>
    </subcellularLocation>
    <subcellularLocation>
        <location evidence="6">Membrane</location>
        <topology evidence="6">Multi-pass membrane protein</topology>
    </subcellularLocation>
</comment>
<reference evidence="8 9" key="1">
    <citation type="submission" date="2018-04" db="EMBL/GenBank/DDBJ databases">
        <title>Genomic Encyclopedia of Type Strains, Phase IV (KMG-IV): sequencing the most valuable type-strain genomes for metagenomic binning, comparative biology and taxonomic classification.</title>
        <authorList>
            <person name="Goeker M."/>
        </authorList>
    </citation>
    <scope>NUCLEOTIDE SEQUENCE [LARGE SCALE GENOMIC DNA]</scope>
    <source>
        <strain evidence="8 9">DSM 104150</strain>
    </source>
</reference>
<keyword evidence="4 5" id="KW-0472">Membrane</keyword>
<dbReference type="GO" id="GO:0012505">
    <property type="term" value="C:endomembrane system"/>
    <property type="evidence" value="ECO:0007669"/>
    <property type="project" value="UniProtKB-SubCell"/>
</dbReference>
<comment type="function">
    <text evidence="5">NDH-1 shuttles electrons from NADH, via FMN and iron-sulfur (Fe-S) centers, to quinones in the respiratory chain. The immediate electron acceptor for the enzyme in this species is believed to be ubiquinone. Couples the redox reaction to proton translocation (for every two electrons transferred, four hydrogen ions are translocated across the cytoplasmic membrane), and thus conserves the redox energy in a proton gradient.</text>
</comment>
<evidence type="ECO:0000313" key="9">
    <source>
        <dbReference type="Proteomes" id="UP000248330"/>
    </source>
</evidence>
<dbReference type="EC" id="7.1.1.-" evidence="5"/>
<dbReference type="Pfam" id="PF00361">
    <property type="entry name" value="Proton_antipo_M"/>
    <property type="match status" value="1"/>
</dbReference>
<feature type="transmembrane region" description="Helical" evidence="5">
    <location>
        <begin position="441"/>
        <end position="461"/>
    </location>
</feature>
<dbReference type="GO" id="GO:0050136">
    <property type="term" value="F:NADH dehydrogenase (quinone) (non-electrogenic) activity"/>
    <property type="evidence" value="ECO:0007669"/>
    <property type="project" value="UniProtKB-UniRule"/>
</dbReference>
<dbReference type="Proteomes" id="UP000248330">
    <property type="component" value="Unassembled WGS sequence"/>
</dbReference>